<dbReference type="AlphaFoldDB" id="A0A917PJK9"/>
<dbReference type="GO" id="GO:0005524">
    <property type="term" value="F:ATP binding"/>
    <property type="evidence" value="ECO:0007669"/>
    <property type="project" value="UniProtKB-KW"/>
</dbReference>
<keyword evidence="2" id="KW-0067">ATP-binding</keyword>
<evidence type="ECO:0000256" key="2">
    <source>
        <dbReference type="PIRSR" id="PIRSR640198-2"/>
    </source>
</evidence>
<dbReference type="Gene3D" id="1.10.3290.10">
    <property type="entry name" value="Fido-like domain"/>
    <property type="match status" value="1"/>
</dbReference>
<dbReference type="Proteomes" id="UP000636956">
    <property type="component" value="Unassembled WGS sequence"/>
</dbReference>
<name>A0A917PJK9_9MICO</name>
<evidence type="ECO:0000256" key="1">
    <source>
        <dbReference type="PIRSR" id="PIRSR640198-1"/>
    </source>
</evidence>
<dbReference type="InterPro" id="IPR036597">
    <property type="entry name" value="Fido-like_dom_sf"/>
</dbReference>
<protein>
    <submittedName>
        <fullName evidence="4">Fic family protein</fullName>
    </submittedName>
</protein>
<gene>
    <name evidence="4" type="ORF">GCM10011372_19400</name>
</gene>
<organism evidence="4 5">
    <name type="scientific">Agromyces bauzanensis</name>
    <dbReference type="NCBI Taxonomy" id="1308924"/>
    <lineage>
        <taxon>Bacteria</taxon>
        <taxon>Bacillati</taxon>
        <taxon>Actinomycetota</taxon>
        <taxon>Actinomycetes</taxon>
        <taxon>Micrococcales</taxon>
        <taxon>Microbacteriaceae</taxon>
        <taxon>Agromyces</taxon>
    </lineage>
</organism>
<dbReference type="InterPro" id="IPR040198">
    <property type="entry name" value="Fido_containing"/>
</dbReference>
<dbReference type="PANTHER" id="PTHR13504:SF38">
    <property type="entry name" value="FIDO DOMAIN-CONTAINING PROTEIN"/>
    <property type="match status" value="1"/>
</dbReference>
<dbReference type="PANTHER" id="PTHR13504">
    <property type="entry name" value="FIDO DOMAIN-CONTAINING PROTEIN DDB_G0283145"/>
    <property type="match status" value="1"/>
</dbReference>
<dbReference type="EMBL" id="BMMD01000010">
    <property type="protein sequence ID" value="GGJ81130.1"/>
    <property type="molecule type" value="Genomic_DNA"/>
</dbReference>
<accession>A0A917PJK9</accession>
<reference evidence="4" key="2">
    <citation type="submission" date="2020-09" db="EMBL/GenBank/DDBJ databases">
        <authorList>
            <person name="Sun Q."/>
            <person name="Zhou Y."/>
        </authorList>
    </citation>
    <scope>NUCLEOTIDE SEQUENCE</scope>
    <source>
        <strain evidence="4">CGMCC 1.8984</strain>
    </source>
</reference>
<dbReference type="SUPFAM" id="SSF140931">
    <property type="entry name" value="Fic-like"/>
    <property type="match status" value="1"/>
</dbReference>
<dbReference type="InterPro" id="IPR003812">
    <property type="entry name" value="Fido"/>
</dbReference>
<keyword evidence="5" id="KW-1185">Reference proteome</keyword>
<feature type="active site" evidence="1">
    <location>
        <position position="190"/>
    </location>
</feature>
<sequence>MSNRYELPPVDFGSDLVRYAFEIERLRGNLGGGTTPARTLTELHALFRVVMSVISARIEGNRTTVYDALADIPAVASGRPATSDSLREITNILAGIDFIDTTDPARPLTHVLIRELHRITVDGLHREGDRTPGEYRANEVSINGSAHTPPSHVYVHAEMSELLDFANRDMPTHEQMLHAAIAHHRFVWIHPFTNGNGRVSRLFTYAMLRRNGFDSVPGYRAVNPTAVFGNDRDGYYAALEAADDLSPTGTVAWCEFFVRGLRHDLERLVQMQDFAFVMDELIDPAIDRLTTSGAATAAESAALKIAVRHGVVKAGDLEPALPGSPSQRSVTIRSLVERGILVHDERGPRFYRVSLARAPLGQFVIRQLDALGYLPRILKDDEPSGPA</sequence>
<dbReference type="RefSeq" id="WP_188743240.1">
    <property type="nucleotide sequence ID" value="NZ_BAABFW010000030.1"/>
</dbReference>
<dbReference type="PROSITE" id="PS51459">
    <property type="entry name" value="FIDO"/>
    <property type="match status" value="1"/>
</dbReference>
<keyword evidence="2" id="KW-0547">Nucleotide-binding</keyword>
<reference evidence="4" key="1">
    <citation type="journal article" date="2014" name="Int. J. Syst. Evol. Microbiol.">
        <title>Complete genome sequence of Corynebacterium casei LMG S-19264T (=DSM 44701T), isolated from a smear-ripened cheese.</title>
        <authorList>
            <consortium name="US DOE Joint Genome Institute (JGI-PGF)"/>
            <person name="Walter F."/>
            <person name="Albersmeier A."/>
            <person name="Kalinowski J."/>
            <person name="Ruckert C."/>
        </authorList>
    </citation>
    <scope>NUCLEOTIDE SEQUENCE</scope>
    <source>
        <strain evidence="4">CGMCC 1.8984</strain>
    </source>
</reference>
<evidence type="ECO:0000313" key="4">
    <source>
        <dbReference type="EMBL" id="GGJ81130.1"/>
    </source>
</evidence>
<comment type="caution">
    <text evidence="4">The sequence shown here is derived from an EMBL/GenBank/DDBJ whole genome shotgun (WGS) entry which is preliminary data.</text>
</comment>
<evidence type="ECO:0000313" key="5">
    <source>
        <dbReference type="Proteomes" id="UP000636956"/>
    </source>
</evidence>
<proteinExistence type="predicted"/>
<feature type="binding site" evidence="2">
    <location>
        <begin position="235"/>
        <end position="236"/>
    </location>
    <ligand>
        <name>ATP</name>
        <dbReference type="ChEBI" id="CHEBI:30616"/>
    </ligand>
</feature>
<feature type="domain" description="Fido" evidence="3">
    <location>
        <begin position="108"/>
        <end position="259"/>
    </location>
</feature>
<evidence type="ECO:0000259" key="3">
    <source>
        <dbReference type="PROSITE" id="PS51459"/>
    </source>
</evidence>
<dbReference type="Pfam" id="PF02661">
    <property type="entry name" value="Fic"/>
    <property type="match status" value="1"/>
</dbReference>